<evidence type="ECO:0000256" key="6">
    <source>
        <dbReference type="ARBA" id="ARBA00023136"/>
    </source>
</evidence>
<feature type="domain" description="TonB-dependent receptor plug" evidence="12">
    <location>
        <begin position="64"/>
        <end position="166"/>
    </location>
</feature>
<dbReference type="InterPro" id="IPR006311">
    <property type="entry name" value="TAT_signal"/>
</dbReference>
<evidence type="ECO:0000256" key="4">
    <source>
        <dbReference type="ARBA" id="ARBA00022692"/>
    </source>
</evidence>
<comment type="subcellular location">
    <subcellularLocation>
        <location evidence="1 8">Cell outer membrane</location>
        <topology evidence="1 8">Multi-pass membrane protein</topology>
    </subcellularLocation>
</comment>
<comment type="caution">
    <text evidence="13">The sequence shown here is derived from an EMBL/GenBank/DDBJ whole genome shotgun (WGS) entry which is preliminary data.</text>
</comment>
<dbReference type="GO" id="GO:0015344">
    <property type="term" value="F:siderophore uptake transmembrane transporter activity"/>
    <property type="evidence" value="ECO:0007669"/>
    <property type="project" value="TreeGrafter"/>
</dbReference>
<dbReference type="Gene3D" id="2.40.170.20">
    <property type="entry name" value="TonB-dependent receptor, beta-barrel domain"/>
    <property type="match status" value="1"/>
</dbReference>
<dbReference type="PANTHER" id="PTHR30069:SF37">
    <property type="entry name" value="FERRIC VIBRIOBACTIN RECEPTOR VIUA"/>
    <property type="match status" value="1"/>
</dbReference>
<dbReference type="AlphaFoldDB" id="A0A162L2P6"/>
<dbReference type="InterPro" id="IPR036942">
    <property type="entry name" value="Beta-barrel_TonB_sf"/>
</dbReference>
<evidence type="ECO:0000259" key="12">
    <source>
        <dbReference type="Pfam" id="PF07715"/>
    </source>
</evidence>
<dbReference type="Proteomes" id="UP000075787">
    <property type="component" value="Unassembled WGS sequence"/>
</dbReference>
<keyword evidence="3 8" id="KW-1134">Transmembrane beta strand</keyword>
<evidence type="ECO:0000259" key="11">
    <source>
        <dbReference type="Pfam" id="PF00593"/>
    </source>
</evidence>
<dbReference type="Gene3D" id="2.170.130.10">
    <property type="entry name" value="TonB-dependent receptor, plug domain"/>
    <property type="match status" value="1"/>
</dbReference>
<evidence type="ECO:0000256" key="9">
    <source>
        <dbReference type="RuleBase" id="RU003357"/>
    </source>
</evidence>
<feature type="signal peptide" evidence="10">
    <location>
        <begin position="1"/>
        <end position="38"/>
    </location>
</feature>
<evidence type="ECO:0000256" key="10">
    <source>
        <dbReference type="SAM" id="SignalP"/>
    </source>
</evidence>
<dbReference type="OrthoDB" id="9795928at2"/>
<evidence type="ECO:0000313" key="13">
    <source>
        <dbReference type="EMBL" id="KYO52929.1"/>
    </source>
</evidence>
<dbReference type="GO" id="GO:0009279">
    <property type="term" value="C:cell outer membrane"/>
    <property type="evidence" value="ECO:0007669"/>
    <property type="project" value="UniProtKB-SubCell"/>
</dbReference>
<organism evidence="13 14">
    <name type="scientific">Tistrella mobilis</name>
    <dbReference type="NCBI Taxonomy" id="171437"/>
    <lineage>
        <taxon>Bacteria</taxon>
        <taxon>Pseudomonadati</taxon>
        <taxon>Pseudomonadota</taxon>
        <taxon>Alphaproteobacteria</taxon>
        <taxon>Geminicoccales</taxon>
        <taxon>Geminicoccaceae</taxon>
        <taxon>Tistrella</taxon>
    </lineage>
</organism>
<keyword evidence="5 9" id="KW-0798">TonB box</keyword>
<dbReference type="RefSeq" id="WP_062763831.1">
    <property type="nucleotide sequence ID" value="NZ_CP121045.1"/>
</dbReference>
<dbReference type="EMBL" id="LPZR01000135">
    <property type="protein sequence ID" value="KYO52929.1"/>
    <property type="molecule type" value="Genomic_DNA"/>
</dbReference>
<evidence type="ECO:0008006" key="15">
    <source>
        <dbReference type="Google" id="ProtNLM"/>
    </source>
</evidence>
<dbReference type="CDD" id="cd01347">
    <property type="entry name" value="ligand_gated_channel"/>
    <property type="match status" value="1"/>
</dbReference>
<protein>
    <recommendedName>
        <fullName evidence="15">TonB-dependent receptor</fullName>
    </recommendedName>
</protein>
<name>A0A162L2P6_9PROT</name>
<dbReference type="GeneID" id="97241486"/>
<reference evidence="13 14" key="1">
    <citation type="submission" date="2015-12" db="EMBL/GenBank/DDBJ databases">
        <title>Genome sequence of Tistrella mobilis MCCC 1A02139.</title>
        <authorList>
            <person name="Lu L."/>
            <person name="Lai Q."/>
            <person name="Shao Z."/>
            <person name="Qian P."/>
        </authorList>
    </citation>
    <scope>NUCLEOTIDE SEQUENCE [LARGE SCALE GENOMIC DNA]</scope>
    <source>
        <strain evidence="13 14">MCCC 1A02139</strain>
    </source>
</reference>
<gene>
    <name evidence="13" type="ORF">AUP44_04350</name>
</gene>
<feature type="domain" description="TonB-dependent receptor-like beta-barrel" evidence="11">
    <location>
        <begin position="296"/>
        <end position="617"/>
    </location>
</feature>
<keyword evidence="4 8" id="KW-0812">Transmembrane</keyword>
<evidence type="ECO:0000256" key="3">
    <source>
        <dbReference type="ARBA" id="ARBA00022452"/>
    </source>
</evidence>
<accession>A0A162L2P6</accession>
<keyword evidence="7 8" id="KW-0998">Cell outer membrane</keyword>
<sequence length="646" mass="69201">MILRQTAAGTRRLLPATARAAVAAIALTGTAMPLPARADEATAVGSTELPALSVTARRGSPQALEDVPAAIEIIDRARLDAVPATTVARALEQATGVIIADGGSTTRFSIRGFEDGQALILVDGHRRRGRFGNVDLSAFDLGSVDRIEIIRGPMSALYGADAVSGVVNIISRDAATEPGASLQTLAGVSENGERLTRIGRAAVETGRIGQTRNRLDLSIRSRDPWSEAGSAFDDLKGESSRHAAWRTAWDVAPGHEITLDLGYEELRAKGLGSNGGRVPMPVDSREHETSRTGALTWAGEVGPGRITLSGSAYHTEGDVLRTGSLDTTRIDGRELTGFYTVPLGADHVATIGFEYLEEDIDLSVLAKGSADRRSRAAVAQDEWTLAEDWTLLAGIRYDDFSDVGTTTNPRATLSWTPGPWTFRIGAGTAFKAPTYLQLYSIIHRGRSVIYGNADLEPETSWTAEAAAAYRFATGAELGVTVHNSEVEDLITTRLTAPGRYDYTNIGTARIRGVEITGRAPIGDDLMLTGSLEWIDARDTTADERLGRRPRQQGKIGLDWAADDDTLVHLAGTGMLSYYAPVGFGASNLGNVSTDYGRIDVKVSHRLTPLVEITGGVDGLIGTRVPDNLQPFEPAERFFYLGVNLRY</sequence>
<keyword evidence="2 8" id="KW-0813">Transport</keyword>
<keyword evidence="10" id="KW-0732">Signal</keyword>
<dbReference type="PROSITE" id="PS51318">
    <property type="entry name" value="TAT"/>
    <property type="match status" value="1"/>
</dbReference>
<feature type="chain" id="PRO_5007836823" description="TonB-dependent receptor" evidence="10">
    <location>
        <begin position="39"/>
        <end position="646"/>
    </location>
</feature>
<evidence type="ECO:0000256" key="7">
    <source>
        <dbReference type="ARBA" id="ARBA00023237"/>
    </source>
</evidence>
<dbReference type="InterPro" id="IPR039426">
    <property type="entry name" value="TonB-dep_rcpt-like"/>
</dbReference>
<dbReference type="PANTHER" id="PTHR30069">
    <property type="entry name" value="TONB-DEPENDENT OUTER MEMBRANE RECEPTOR"/>
    <property type="match status" value="1"/>
</dbReference>
<keyword evidence="6 8" id="KW-0472">Membrane</keyword>
<dbReference type="PROSITE" id="PS52016">
    <property type="entry name" value="TONB_DEPENDENT_REC_3"/>
    <property type="match status" value="1"/>
</dbReference>
<proteinExistence type="inferred from homology"/>
<dbReference type="GO" id="GO:0044718">
    <property type="term" value="P:siderophore transmembrane transport"/>
    <property type="evidence" value="ECO:0007669"/>
    <property type="project" value="TreeGrafter"/>
</dbReference>
<evidence type="ECO:0000313" key="14">
    <source>
        <dbReference type="Proteomes" id="UP000075787"/>
    </source>
</evidence>
<dbReference type="Pfam" id="PF07715">
    <property type="entry name" value="Plug"/>
    <property type="match status" value="1"/>
</dbReference>
<dbReference type="Pfam" id="PF00593">
    <property type="entry name" value="TonB_dep_Rec_b-barrel"/>
    <property type="match status" value="1"/>
</dbReference>
<evidence type="ECO:0000256" key="5">
    <source>
        <dbReference type="ARBA" id="ARBA00023077"/>
    </source>
</evidence>
<dbReference type="SUPFAM" id="SSF56935">
    <property type="entry name" value="Porins"/>
    <property type="match status" value="1"/>
</dbReference>
<comment type="similarity">
    <text evidence="8 9">Belongs to the TonB-dependent receptor family.</text>
</comment>
<evidence type="ECO:0000256" key="8">
    <source>
        <dbReference type="PROSITE-ProRule" id="PRU01360"/>
    </source>
</evidence>
<dbReference type="InterPro" id="IPR000531">
    <property type="entry name" value="Beta-barrel_TonB"/>
</dbReference>
<evidence type="ECO:0000256" key="2">
    <source>
        <dbReference type="ARBA" id="ARBA00022448"/>
    </source>
</evidence>
<dbReference type="InterPro" id="IPR037066">
    <property type="entry name" value="Plug_dom_sf"/>
</dbReference>
<evidence type="ECO:0000256" key="1">
    <source>
        <dbReference type="ARBA" id="ARBA00004571"/>
    </source>
</evidence>
<dbReference type="InterPro" id="IPR012910">
    <property type="entry name" value="Plug_dom"/>
</dbReference>